<protein>
    <submittedName>
        <fullName evidence="2">Uncharacterized protein</fullName>
    </submittedName>
</protein>
<evidence type="ECO:0000256" key="1">
    <source>
        <dbReference type="SAM" id="SignalP"/>
    </source>
</evidence>
<accession>A0A8X7T9W2</accession>
<reference evidence="2" key="1">
    <citation type="submission" date="2020-03" db="EMBL/GenBank/DDBJ databases">
        <title>FDA dAtabase for Regulatory Grade micrObial Sequences (FDA-ARGOS): Supporting development and validation of Infectious Disease Dx tests.</title>
        <authorList>
            <person name="Campos J."/>
            <person name="Goldberg B."/>
            <person name="Tallon L."/>
            <person name="Sadzewicz L."/>
            <person name="Vavikolanu K."/>
            <person name="Mehta A."/>
            <person name="Aluvathingal J."/>
            <person name="Nadendla S."/>
            <person name="Nandy P."/>
            <person name="Geyer C."/>
            <person name="Yan Y."/>
            <person name="Sichtig H."/>
        </authorList>
    </citation>
    <scope>NUCLEOTIDE SEQUENCE [LARGE SCALE GENOMIC DNA]</scope>
    <source>
        <strain evidence="2">FDAARGOS_652</strain>
    </source>
</reference>
<sequence length="452" mass="49696">MKFTTVAATFAGLTTFIQAAPAVPVSEEIQTIQHDIKNLNSDFNNLIQSLNLNLNEATQEDLAKGYESDELIAELGRSLLEASRNQNGDVLSILHQVTKRDAVDDDIVGAVDVSKRGGFVTIHDHQISIDAIIKAIEYVIIFNHPLPNSDHFDHVLKILGIDADLAAQVNLTYHTVTIDFVAILTKLIDIGHDVVDIAEKVITITIAGKVIELKLILKAIEYIFVLGHALPNAVYFDKVLSILGIDVDAAHSIGIWETSSSFDVAITLFKYIGLGFVHNFQKRGGVVTIQEHQISIDLILKAINYVIILDHPLPNPDHFDHVLKILGIDAELAAQVNLTYHTVTIDFVAILTKLIDIGHDVVDIAEKVITVTIAGVVLKIEVLIKAIEYIIIQHHYLPNHDHFLGLLAILGIDIETAHSIGIWETSSTFEVVAIFTKYIGLGVFNDVPNTAE</sequence>
<evidence type="ECO:0000313" key="2">
    <source>
        <dbReference type="EMBL" id="KAF6045567.1"/>
    </source>
</evidence>
<evidence type="ECO:0000313" key="3">
    <source>
        <dbReference type="Proteomes" id="UP000590412"/>
    </source>
</evidence>
<feature type="signal peptide" evidence="1">
    <location>
        <begin position="1"/>
        <end position="19"/>
    </location>
</feature>
<keyword evidence="1" id="KW-0732">Signal</keyword>
<feature type="chain" id="PRO_5044694667" evidence="1">
    <location>
        <begin position="20"/>
        <end position="452"/>
    </location>
</feature>
<proteinExistence type="predicted"/>
<dbReference type="Proteomes" id="UP000590412">
    <property type="component" value="Unassembled WGS sequence"/>
</dbReference>
<dbReference type="EMBL" id="JABWAB010000009">
    <property type="protein sequence ID" value="KAF6045567.1"/>
    <property type="molecule type" value="Genomic_DNA"/>
</dbReference>
<name>A0A8X7T9W2_CANPA</name>
<comment type="caution">
    <text evidence="2">The sequence shown here is derived from an EMBL/GenBank/DDBJ whole genome shotgun (WGS) entry which is preliminary data.</text>
</comment>
<dbReference type="OrthoDB" id="4020692at2759"/>
<gene>
    <name evidence="2" type="ORF">FOB60_005139</name>
</gene>
<dbReference type="AlphaFoldDB" id="A0A8X7T9W2"/>
<organism evidence="2 3">
    <name type="scientific">Candida parapsilosis</name>
    <name type="common">Yeast</name>
    <dbReference type="NCBI Taxonomy" id="5480"/>
    <lineage>
        <taxon>Eukaryota</taxon>
        <taxon>Fungi</taxon>
        <taxon>Dikarya</taxon>
        <taxon>Ascomycota</taxon>
        <taxon>Saccharomycotina</taxon>
        <taxon>Pichiomycetes</taxon>
        <taxon>Debaryomycetaceae</taxon>
        <taxon>Candida/Lodderomyces clade</taxon>
        <taxon>Candida</taxon>
    </lineage>
</organism>